<organism evidence="3 4">
    <name type="scientific">Oryza sativa subsp. indica</name>
    <name type="common">Rice</name>
    <dbReference type="NCBI Taxonomy" id="39946"/>
    <lineage>
        <taxon>Eukaryota</taxon>
        <taxon>Viridiplantae</taxon>
        <taxon>Streptophyta</taxon>
        <taxon>Embryophyta</taxon>
        <taxon>Tracheophyta</taxon>
        <taxon>Spermatophyta</taxon>
        <taxon>Magnoliopsida</taxon>
        <taxon>Liliopsida</taxon>
        <taxon>Poales</taxon>
        <taxon>Poaceae</taxon>
        <taxon>BOP clade</taxon>
        <taxon>Oryzoideae</taxon>
        <taxon>Oryzeae</taxon>
        <taxon>Oryzinae</taxon>
        <taxon>Oryza</taxon>
        <taxon>Oryza sativa</taxon>
    </lineage>
</organism>
<dbReference type="SUPFAM" id="SSF53474">
    <property type="entry name" value="alpha/beta-Hydrolases"/>
    <property type="match status" value="1"/>
</dbReference>
<dbReference type="InterPro" id="IPR050466">
    <property type="entry name" value="Carboxylest/Gibb_receptor"/>
</dbReference>
<dbReference type="STRING" id="39946.A2ZDP8"/>
<feature type="region of interest" description="Disordered" evidence="1">
    <location>
        <begin position="1"/>
        <end position="41"/>
    </location>
</feature>
<dbReference type="Pfam" id="PF07859">
    <property type="entry name" value="Abhydrolase_3"/>
    <property type="match status" value="1"/>
</dbReference>
<dbReference type="EMBL" id="CM000136">
    <property type="protein sequence ID" value="EAY80732.1"/>
    <property type="molecule type" value="Genomic_DNA"/>
</dbReference>
<dbReference type="Gramene" id="BGIOSGA034096-TA">
    <property type="protein sequence ID" value="BGIOSGA034096-PA"/>
    <property type="gene ID" value="BGIOSGA034096"/>
</dbReference>
<dbReference type="GO" id="GO:0016787">
    <property type="term" value="F:hydrolase activity"/>
    <property type="evidence" value="ECO:0007669"/>
    <property type="project" value="InterPro"/>
</dbReference>
<protein>
    <recommendedName>
        <fullName evidence="2">Alpha/beta hydrolase fold-3 domain-containing protein</fullName>
    </recommendedName>
</protein>
<dbReference type="InterPro" id="IPR013094">
    <property type="entry name" value="AB_hydrolase_3"/>
</dbReference>
<evidence type="ECO:0000256" key="1">
    <source>
        <dbReference type="SAM" id="MobiDB-lite"/>
    </source>
</evidence>
<accession>A2ZDP8</accession>
<feature type="compositionally biased region" description="Basic residues" evidence="1">
    <location>
        <begin position="12"/>
        <end position="37"/>
    </location>
</feature>
<dbReference type="PANTHER" id="PTHR23024">
    <property type="entry name" value="ARYLACETAMIDE DEACETYLASE"/>
    <property type="match status" value="1"/>
</dbReference>
<proteinExistence type="predicted"/>
<gene>
    <name evidence="3" type="ORF">OsI_35915</name>
</gene>
<dbReference type="Gene3D" id="3.40.50.1820">
    <property type="entry name" value="alpha/beta hydrolase"/>
    <property type="match status" value="1"/>
</dbReference>
<evidence type="ECO:0000313" key="3">
    <source>
        <dbReference type="EMBL" id="EAY80732.1"/>
    </source>
</evidence>
<dbReference type="Proteomes" id="UP000007015">
    <property type="component" value="Chromosome 11"/>
</dbReference>
<reference evidence="3 4" key="1">
    <citation type="journal article" date="2005" name="PLoS Biol.">
        <title>The genomes of Oryza sativa: a history of duplications.</title>
        <authorList>
            <person name="Yu J."/>
            <person name="Wang J."/>
            <person name="Lin W."/>
            <person name="Li S."/>
            <person name="Li H."/>
            <person name="Zhou J."/>
            <person name="Ni P."/>
            <person name="Dong W."/>
            <person name="Hu S."/>
            <person name="Zeng C."/>
            <person name="Zhang J."/>
            <person name="Zhang Y."/>
            <person name="Li R."/>
            <person name="Xu Z."/>
            <person name="Li S."/>
            <person name="Li X."/>
            <person name="Zheng H."/>
            <person name="Cong L."/>
            <person name="Lin L."/>
            <person name="Yin J."/>
            <person name="Geng J."/>
            <person name="Li G."/>
            <person name="Shi J."/>
            <person name="Liu J."/>
            <person name="Lv H."/>
            <person name="Li J."/>
            <person name="Wang J."/>
            <person name="Deng Y."/>
            <person name="Ran L."/>
            <person name="Shi X."/>
            <person name="Wang X."/>
            <person name="Wu Q."/>
            <person name="Li C."/>
            <person name="Ren X."/>
            <person name="Wang J."/>
            <person name="Wang X."/>
            <person name="Li D."/>
            <person name="Liu D."/>
            <person name="Zhang X."/>
            <person name="Ji Z."/>
            <person name="Zhao W."/>
            <person name="Sun Y."/>
            <person name="Zhang Z."/>
            <person name="Bao J."/>
            <person name="Han Y."/>
            <person name="Dong L."/>
            <person name="Ji J."/>
            <person name="Chen P."/>
            <person name="Wu S."/>
            <person name="Liu J."/>
            <person name="Xiao Y."/>
            <person name="Bu D."/>
            <person name="Tan J."/>
            <person name="Yang L."/>
            <person name="Ye C."/>
            <person name="Zhang J."/>
            <person name="Xu J."/>
            <person name="Zhou Y."/>
            <person name="Yu Y."/>
            <person name="Zhang B."/>
            <person name="Zhuang S."/>
            <person name="Wei H."/>
            <person name="Liu B."/>
            <person name="Lei M."/>
            <person name="Yu H."/>
            <person name="Li Y."/>
            <person name="Xu H."/>
            <person name="Wei S."/>
            <person name="He X."/>
            <person name="Fang L."/>
            <person name="Zhang Z."/>
            <person name="Zhang Y."/>
            <person name="Huang X."/>
            <person name="Su Z."/>
            <person name="Tong W."/>
            <person name="Li J."/>
            <person name="Tong Z."/>
            <person name="Li S."/>
            <person name="Ye J."/>
            <person name="Wang L."/>
            <person name="Fang L."/>
            <person name="Lei T."/>
            <person name="Chen C."/>
            <person name="Chen H."/>
            <person name="Xu Z."/>
            <person name="Li H."/>
            <person name="Huang H."/>
            <person name="Zhang F."/>
            <person name="Xu H."/>
            <person name="Li N."/>
            <person name="Zhao C."/>
            <person name="Li S."/>
            <person name="Dong L."/>
            <person name="Huang Y."/>
            <person name="Li L."/>
            <person name="Xi Y."/>
            <person name="Qi Q."/>
            <person name="Li W."/>
            <person name="Zhang B."/>
            <person name="Hu W."/>
            <person name="Zhang Y."/>
            <person name="Tian X."/>
            <person name="Jiao Y."/>
            <person name="Liang X."/>
            <person name="Jin J."/>
            <person name="Gao L."/>
            <person name="Zheng W."/>
            <person name="Hao B."/>
            <person name="Liu S."/>
            <person name="Wang W."/>
            <person name="Yuan L."/>
            <person name="Cao M."/>
            <person name="McDermott J."/>
            <person name="Samudrala R."/>
            <person name="Wang J."/>
            <person name="Wong G.K."/>
            <person name="Yang H."/>
        </authorList>
    </citation>
    <scope>NUCLEOTIDE SEQUENCE [LARGE SCALE GENOMIC DNA]</scope>
    <source>
        <strain evidence="4">cv. 93-11</strain>
    </source>
</reference>
<name>A2ZDP8_ORYSI</name>
<dbReference type="HOGENOM" id="CLU_1211493_0_0_1"/>
<evidence type="ECO:0000313" key="4">
    <source>
        <dbReference type="Proteomes" id="UP000007015"/>
    </source>
</evidence>
<feature type="domain" description="Alpha/beta hydrolase fold-3" evidence="2">
    <location>
        <begin position="43"/>
        <end position="117"/>
    </location>
</feature>
<evidence type="ECO:0000259" key="2">
    <source>
        <dbReference type="Pfam" id="PF07859"/>
    </source>
</evidence>
<keyword evidence="4" id="KW-1185">Reference proteome</keyword>
<dbReference type="PANTHER" id="PTHR23024:SF635">
    <property type="entry name" value="OS07G0162700 PROTEIN"/>
    <property type="match status" value="1"/>
</dbReference>
<dbReference type="AlphaFoldDB" id="A2ZDP8"/>
<dbReference type="InterPro" id="IPR029058">
    <property type="entry name" value="AB_hydrolase_fold"/>
</dbReference>
<sequence length="229" mass="25698">MSRPPLPDAEHHRRPRRRRSCRSHLHSHHRGGRAPARRPREGCQCRRVLHQVPPRPQAPPPTAVDDATGFLHWIREHTLDNADGWLTEAADFGRVFVTGDSDGSTIAHHLTMHAGLAMPNLTGACGMMCNRAIDCTERLFTMDKPMELTARPQSKCGVDMQERRLLRCRAAETRNRPDPAEQKSGTVSFPRPYPVATWRRVGPICSHGTVVRYRRGSASRICGTDLVPS</sequence>